<sequence>MEALRGWGRAEHGKRLPQGNGESAIFQKEVRADSFTNNSQFLVIIFSPRAFLRLQGAIHKISHRFEPTGAVLFNLSYFLLNSHPFLHQLVFLGLVYFCLNRPVKKAIKKQVKFCVHL</sequence>
<keyword evidence="1" id="KW-1133">Transmembrane helix</keyword>
<accession>A0A1F6BDQ4</accession>
<dbReference type="Proteomes" id="UP000176228">
    <property type="component" value="Unassembled WGS sequence"/>
</dbReference>
<dbReference type="AlphaFoldDB" id="A0A1F6BDQ4"/>
<protein>
    <submittedName>
        <fullName evidence="2">Uncharacterized protein</fullName>
    </submittedName>
</protein>
<organism evidence="2 3">
    <name type="scientific">Candidatus Gottesmanbacteria bacterium RIFCSPLOWO2_01_FULL_42_22</name>
    <dbReference type="NCBI Taxonomy" id="1798391"/>
    <lineage>
        <taxon>Bacteria</taxon>
        <taxon>Candidatus Gottesmaniibacteriota</taxon>
    </lineage>
</organism>
<comment type="caution">
    <text evidence="2">The sequence shown here is derived from an EMBL/GenBank/DDBJ whole genome shotgun (WGS) entry which is preliminary data.</text>
</comment>
<name>A0A1F6BDQ4_9BACT</name>
<feature type="transmembrane region" description="Helical" evidence="1">
    <location>
        <begin position="85"/>
        <end position="103"/>
    </location>
</feature>
<proteinExistence type="predicted"/>
<evidence type="ECO:0000313" key="2">
    <source>
        <dbReference type="EMBL" id="OGG35008.1"/>
    </source>
</evidence>
<gene>
    <name evidence="2" type="ORF">A2968_00025</name>
</gene>
<reference evidence="2 3" key="1">
    <citation type="journal article" date="2016" name="Nat. Commun.">
        <title>Thousands of microbial genomes shed light on interconnected biogeochemical processes in an aquifer system.</title>
        <authorList>
            <person name="Anantharaman K."/>
            <person name="Brown C.T."/>
            <person name="Hug L.A."/>
            <person name="Sharon I."/>
            <person name="Castelle C.J."/>
            <person name="Probst A.J."/>
            <person name="Thomas B.C."/>
            <person name="Singh A."/>
            <person name="Wilkins M.J."/>
            <person name="Karaoz U."/>
            <person name="Brodie E.L."/>
            <person name="Williams K.H."/>
            <person name="Hubbard S.S."/>
            <person name="Banfield J.F."/>
        </authorList>
    </citation>
    <scope>NUCLEOTIDE SEQUENCE [LARGE SCALE GENOMIC DNA]</scope>
</reference>
<evidence type="ECO:0000313" key="3">
    <source>
        <dbReference type="Proteomes" id="UP000176228"/>
    </source>
</evidence>
<keyword evidence="1" id="KW-0472">Membrane</keyword>
<dbReference type="EMBL" id="MFJU01000028">
    <property type="protein sequence ID" value="OGG35008.1"/>
    <property type="molecule type" value="Genomic_DNA"/>
</dbReference>
<keyword evidence="1" id="KW-0812">Transmembrane</keyword>
<evidence type="ECO:0000256" key="1">
    <source>
        <dbReference type="SAM" id="Phobius"/>
    </source>
</evidence>